<dbReference type="AlphaFoldDB" id="A0A0P9CU26"/>
<accession>A0A0P9CU26</accession>
<reference evidence="1 2" key="1">
    <citation type="submission" date="2015-09" db="EMBL/GenBank/DDBJ databases">
        <title>Draft genome sequence of Alicyclobacillus ferrooxydans DSM 22381.</title>
        <authorList>
            <person name="Hemp J."/>
        </authorList>
    </citation>
    <scope>NUCLEOTIDE SEQUENCE [LARGE SCALE GENOMIC DNA]</scope>
    <source>
        <strain evidence="1 2">TC-34</strain>
    </source>
</reference>
<comment type="caution">
    <text evidence="1">The sequence shown here is derived from an EMBL/GenBank/DDBJ whole genome shotgun (WGS) entry which is preliminary data.</text>
</comment>
<dbReference type="EMBL" id="LJCO01000056">
    <property type="protein sequence ID" value="KPV43169.1"/>
    <property type="molecule type" value="Genomic_DNA"/>
</dbReference>
<protein>
    <submittedName>
        <fullName evidence="1">Uncharacterized protein</fullName>
    </submittedName>
</protein>
<proteinExistence type="predicted"/>
<name>A0A0P9CU26_9BACL</name>
<sequence>MIKLAAGKTVAGKKVLQAAWGNKEPSFLPDSLLNMLWLERSSFTRITLFHTQPTTVATYS</sequence>
<gene>
    <name evidence="1" type="ORF">AN477_13855</name>
</gene>
<evidence type="ECO:0000313" key="2">
    <source>
        <dbReference type="Proteomes" id="UP000050482"/>
    </source>
</evidence>
<evidence type="ECO:0000313" key="1">
    <source>
        <dbReference type="EMBL" id="KPV43169.1"/>
    </source>
</evidence>
<dbReference type="Proteomes" id="UP000050482">
    <property type="component" value="Unassembled WGS sequence"/>
</dbReference>
<organism evidence="1 2">
    <name type="scientific">Alicyclobacillus ferrooxydans</name>
    <dbReference type="NCBI Taxonomy" id="471514"/>
    <lineage>
        <taxon>Bacteria</taxon>
        <taxon>Bacillati</taxon>
        <taxon>Bacillota</taxon>
        <taxon>Bacilli</taxon>
        <taxon>Bacillales</taxon>
        <taxon>Alicyclobacillaceae</taxon>
        <taxon>Alicyclobacillus</taxon>
    </lineage>
</organism>
<keyword evidence="2" id="KW-1185">Reference proteome</keyword>